<dbReference type="Proteomes" id="UP001268256">
    <property type="component" value="Unassembled WGS sequence"/>
</dbReference>
<name>A0AAE4FVD8_9CYAN</name>
<evidence type="ECO:0000313" key="4">
    <source>
        <dbReference type="EMBL" id="MDS3861756.1"/>
    </source>
</evidence>
<dbReference type="GO" id="GO:0007165">
    <property type="term" value="P:signal transduction"/>
    <property type="evidence" value="ECO:0007669"/>
    <property type="project" value="UniProtKB-KW"/>
</dbReference>
<sequence>MLELQEQAENSDFSGELFTTDPALSLLTTCTSQLSAEVTCREMLDYFQARPELPGIIVLEVDQPIGIIPRNKLFAKLIKPYWRDMFNKRSVKALLEDEDFNNKPTILPHTSLLSEVIAAALSRPLHCQLDPIILADNKDYLLLDCQSFLLTQSHIFQTFHTHMGHLRQENIHLTSQLTESLEKFQALQTQLEHQESTDRYRQQILEHQNRELRSQVNDIRNQYNQLLSVVQKVSQQSQIALQVTTVSANNLSQELNQVFRFNGTLEQELIIMEKASSEIEYISRQVKHLALQASLIIARSGGQFNSFSFITSEINKLGDQCFDANKQLSGLANRLRQRLPELAQAVQVGDGTTRDLVNQIKPMKAILQELALATQQLEITSVN</sequence>
<feature type="domain" description="Methyl-accepting transducer" evidence="3">
    <location>
        <begin position="206"/>
        <end position="383"/>
    </location>
</feature>
<dbReference type="EMBL" id="JAVMIP010000016">
    <property type="protein sequence ID" value="MDS3861756.1"/>
    <property type="molecule type" value="Genomic_DNA"/>
</dbReference>
<dbReference type="PROSITE" id="PS50111">
    <property type="entry name" value="CHEMOTAXIS_TRANSDUC_2"/>
    <property type="match status" value="1"/>
</dbReference>
<dbReference type="InterPro" id="IPR004089">
    <property type="entry name" value="MCPsignal_dom"/>
</dbReference>
<evidence type="ECO:0000313" key="5">
    <source>
        <dbReference type="Proteomes" id="UP001268256"/>
    </source>
</evidence>
<dbReference type="AlphaFoldDB" id="A0AAE4FVD8"/>
<gene>
    <name evidence="4" type="ORF">RIF25_13180</name>
</gene>
<comment type="caution">
    <text evidence="4">The sequence shown here is derived from an EMBL/GenBank/DDBJ whole genome shotgun (WGS) entry which is preliminary data.</text>
</comment>
<evidence type="ECO:0000256" key="2">
    <source>
        <dbReference type="SAM" id="Coils"/>
    </source>
</evidence>
<proteinExistence type="predicted"/>
<accession>A0AAE4FVD8</accession>
<keyword evidence="2" id="KW-0175">Coiled coil</keyword>
<reference evidence="5" key="1">
    <citation type="submission" date="2023-07" db="EMBL/GenBank/DDBJ databases">
        <authorList>
            <person name="Luz R."/>
            <person name="Cordeiro R."/>
            <person name="Fonseca A."/>
            <person name="Goncalves V."/>
        </authorList>
    </citation>
    <scope>NUCLEOTIDE SEQUENCE [LARGE SCALE GENOMIC DNA]</scope>
    <source>
        <strain evidence="5">BACA0444</strain>
    </source>
</reference>
<dbReference type="Gene3D" id="1.10.287.950">
    <property type="entry name" value="Methyl-accepting chemotaxis protein"/>
    <property type="match status" value="1"/>
</dbReference>
<evidence type="ECO:0000256" key="1">
    <source>
        <dbReference type="PROSITE-ProRule" id="PRU00284"/>
    </source>
</evidence>
<evidence type="ECO:0000259" key="3">
    <source>
        <dbReference type="PROSITE" id="PS50111"/>
    </source>
</evidence>
<dbReference type="GO" id="GO:0016020">
    <property type="term" value="C:membrane"/>
    <property type="evidence" value="ECO:0007669"/>
    <property type="project" value="InterPro"/>
</dbReference>
<dbReference type="RefSeq" id="WP_322878987.1">
    <property type="nucleotide sequence ID" value="NZ_JAVMIP010000016.1"/>
</dbReference>
<dbReference type="SUPFAM" id="SSF58104">
    <property type="entry name" value="Methyl-accepting chemotaxis protein (MCP) signaling domain"/>
    <property type="match status" value="1"/>
</dbReference>
<feature type="coiled-coil region" evidence="2">
    <location>
        <begin position="202"/>
        <end position="236"/>
    </location>
</feature>
<protein>
    <recommendedName>
        <fullName evidence="3">Methyl-accepting transducer domain-containing protein</fullName>
    </recommendedName>
</protein>
<organism evidence="4 5">
    <name type="scientific">Pseudocalidococcus azoricus BACA0444</name>
    <dbReference type="NCBI Taxonomy" id="2918990"/>
    <lineage>
        <taxon>Bacteria</taxon>
        <taxon>Bacillati</taxon>
        <taxon>Cyanobacteriota</taxon>
        <taxon>Cyanophyceae</taxon>
        <taxon>Acaryochloridales</taxon>
        <taxon>Thermosynechococcaceae</taxon>
        <taxon>Pseudocalidococcus</taxon>
        <taxon>Pseudocalidococcus azoricus</taxon>
    </lineage>
</organism>
<keyword evidence="1" id="KW-0807">Transducer</keyword>
<keyword evidence="5" id="KW-1185">Reference proteome</keyword>